<dbReference type="InterPro" id="IPR040227">
    <property type="entry name" value="Nibrin-rel"/>
</dbReference>
<comment type="caution">
    <text evidence="1">The sequence shown here is derived from an EMBL/GenBank/DDBJ whole genome shotgun (WGS) entry which is preliminary data.</text>
</comment>
<dbReference type="AlphaFoldDB" id="A0AAN8YTT9"/>
<dbReference type="PANTHER" id="PTHR12162">
    <property type="entry name" value="NIBRIN-RELATED"/>
    <property type="match status" value="1"/>
</dbReference>
<keyword evidence="2" id="KW-1185">Reference proteome</keyword>
<organism evidence="1 2">
    <name type="scientific">Dillenia turbinata</name>
    <dbReference type="NCBI Taxonomy" id="194707"/>
    <lineage>
        <taxon>Eukaryota</taxon>
        <taxon>Viridiplantae</taxon>
        <taxon>Streptophyta</taxon>
        <taxon>Embryophyta</taxon>
        <taxon>Tracheophyta</taxon>
        <taxon>Spermatophyta</taxon>
        <taxon>Magnoliopsida</taxon>
        <taxon>eudicotyledons</taxon>
        <taxon>Gunneridae</taxon>
        <taxon>Pentapetalae</taxon>
        <taxon>Dilleniales</taxon>
        <taxon>Dilleniaceae</taxon>
        <taxon>Dillenia</taxon>
    </lineage>
</organism>
<dbReference type="EMBL" id="JBAMMX010000027">
    <property type="protein sequence ID" value="KAK6912422.1"/>
    <property type="molecule type" value="Genomic_DNA"/>
</dbReference>
<dbReference type="GO" id="GO:0007095">
    <property type="term" value="P:mitotic G2 DNA damage checkpoint signaling"/>
    <property type="evidence" value="ECO:0007669"/>
    <property type="project" value="InterPro"/>
</dbReference>
<name>A0AAN8YTT9_9MAGN</name>
<evidence type="ECO:0000313" key="2">
    <source>
        <dbReference type="Proteomes" id="UP001370490"/>
    </source>
</evidence>
<gene>
    <name evidence="1" type="ORF">RJ641_022023</name>
</gene>
<protein>
    <submittedName>
        <fullName evidence="1">Uncharacterized protein</fullName>
    </submittedName>
</protein>
<reference evidence="1 2" key="1">
    <citation type="submission" date="2023-12" db="EMBL/GenBank/DDBJ databases">
        <title>A high-quality genome assembly for Dillenia turbinata (Dilleniales).</title>
        <authorList>
            <person name="Chanderbali A."/>
        </authorList>
    </citation>
    <scope>NUCLEOTIDE SEQUENCE [LARGE SCALE GENOMIC DNA]</scope>
    <source>
        <strain evidence="1">LSX21</strain>
        <tissue evidence="1">Leaf</tissue>
    </source>
</reference>
<dbReference type="GO" id="GO:0003684">
    <property type="term" value="F:damaged DNA binding"/>
    <property type="evidence" value="ECO:0007669"/>
    <property type="project" value="TreeGrafter"/>
</dbReference>
<accession>A0AAN8YTT9</accession>
<dbReference type="GO" id="GO:0030870">
    <property type="term" value="C:Mre11 complex"/>
    <property type="evidence" value="ECO:0007669"/>
    <property type="project" value="InterPro"/>
</dbReference>
<dbReference type="Proteomes" id="UP001370490">
    <property type="component" value="Unassembled WGS sequence"/>
</dbReference>
<proteinExistence type="predicted"/>
<dbReference type="PANTHER" id="PTHR12162:SF0">
    <property type="entry name" value="NIBRIN"/>
    <property type="match status" value="1"/>
</dbReference>
<evidence type="ECO:0000313" key="1">
    <source>
        <dbReference type="EMBL" id="KAK6912422.1"/>
    </source>
</evidence>
<dbReference type="GO" id="GO:0000724">
    <property type="term" value="P:double-strand break repair via homologous recombination"/>
    <property type="evidence" value="ECO:0007669"/>
    <property type="project" value="TreeGrafter"/>
</dbReference>
<sequence>MTKSQSFLLVKGHVTIVDVDAVILVLSSSSTEETVVADSDTEAETETSIPAKAVSHTEESIEIKIVGERSTDLATAMTTEMETVFGTTATAHAKEIANTESKWEQTTGRVAGSLENRVKAEESESTKSDILYSQDLIVREVNFPASAHSAINEGVVNFKHFRKSETQSGNSFNNLVPFSKHPYKDSDYGSEDVARSVKEEKKRKQMEAIAEDLFNNVKGKVCLTFVMYIPSRESGKVQLVLFVAFSLVVDKCKSCKSEFPAIAEIMWIKLIYSAKCTLCRLHFLCEKQRSSNSRPKWKRKRKGTGSILAIAQIFQNLTLRYLEANLQDPEEVEGVIFGLEVTAGAKDNEGNSCSSKFGDLRIFGKI</sequence>